<evidence type="ECO:0000313" key="5">
    <source>
        <dbReference type="EMBL" id="MCH6265335.1"/>
    </source>
</evidence>
<dbReference type="InterPro" id="IPR024996">
    <property type="entry name" value="RNaseH_pPIWI_RE"/>
</dbReference>
<reference evidence="4" key="1">
    <citation type="submission" date="2021-05" db="EMBL/GenBank/DDBJ databases">
        <title>Novel Bacillus species.</title>
        <authorList>
            <person name="Liu G."/>
        </authorList>
    </citation>
    <scope>NUCLEOTIDE SEQUENCE</scope>
    <source>
        <strain evidence="4 6">FJAT-50051</strain>
    </source>
</reference>
<dbReference type="Pfam" id="PF18157">
    <property type="entry name" value="MID_pPIWI_RE"/>
    <property type="match status" value="1"/>
</dbReference>
<dbReference type="Pfam" id="PF13032">
    <property type="entry name" value="RNaseH_pPIWI_RE"/>
    <property type="match status" value="1"/>
</dbReference>
<gene>
    <name evidence="5" type="ORF">KHB02_007310</name>
    <name evidence="4" type="ORF">KHB02_31795</name>
</gene>
<dbReference type="InterPro" id="IPR025085">
    <property type="entry name" value="pPIWI_RE_X"/>
</dbReference>
<evidence type="ECO:0000259" key="1">
    <source>
        <dbReference type="Pfam" id="PF13032"/>
    </source>
</evidence>
<feature type="domain" description="pPIWI-RE RNaseH" evidence="1">
    <location>
        <begin position="547"/>
        <end position="797"/>
    </location>
</feature>
<feature type="domain" description="Prokaryotic pPIWI-RE MID" evidence="3">
    <location>
        <begin position="434"/>
        <end position="535"/>
    </location>
</feature>
<dbReference type="EMBL" id="JAGYPE010000006">
    <property type="protein sequence ID" value="MBS4185978.1"/>
    <property type="molecule type" value="Genomic_DNA"/>
</dbReference>
<proteinExistence type="predicted"/>
<evidence type="ECO:0000313" key="4">
    <source>
        <dbReference type="EMBL" id="MBS4185978.1"/>
    </source>
</evidence>
<sequence length="829" mass="95731">MANDVLELFSFEVDTTVFETEEVYYLHFPASWRNFLEMDKDDYKLKWKPRNLGKKLQAVFSTIFHVSWVANEPWLLADKKVDSEIIKLICLNWIAKENDCTFEELPFEIQYTPLFWQSSRMGDLYKEYKKEEWKYGWIPGLMARKFASEPRNLKLSNGTNRNLIFHHVYFNGNHECMSKPVKNKEKSGAFSYVIRFSLKTRGGLPEPSILNVSFGIRRILQRGIKKLNDVHYKRKGSILISIKDPFTSDCLQPLSYAQLKYKKQSGQVAWAEGTDALFADLLGCPFQPEQVIKDPMVFMESTNPLAFAVYSDLIFTSKYNLSKVVNGIGLPEKWALFDLVKDIFEKLSPLKPCTNILSRNDSIGNDRFPLRHSFASGSILRLEIWGEEDFYHQVINTYLLQEIIFENFDGTYRLNAEPAINLEFFSRHTGKLAEALDSGQDSKAYDKRVRWIEKMAASETRNDLPTMSLVEIGLKDNYETGTDPKKADRDGLAFAGRVSQFIYPLEHEESEDKAKSRIVNSFFDLLMDHGFLPARASNLNENTIYLGLGIIKGTSKGRKKEVFLPVVTRLHQNEVKIRLFGKNEWLSVNEALLASGKLSLSSLLNKATKKNDSHKRYMSFFNRAIENCLGEFDSNLVILLDAKLRNQKWAELTNPLLDYHKLPFTLEHPDANERIRVIRVNTTDDVSQYRINPNGKVKENRRMGVFKDKAGIYYSIGSRPDNMQASTLGMEKFYNPKTQILHQQSVELIPLGTENAEERDQLAIMGHHLRKLNIAYSFHTILPYPLDIMKSIKKYMTVLADEFENNDPDVFEEWIIEDENAQLAFSFIE</sequence>
<keyword evidence="6" id="KW-1185">Reference proteome</keyword>
<evidence type="ECO:0000259" key="3">
    <source>
        <dbReference type="Pfam" id="PF18157"/>
    </source>
</evidence>
<dbReference type="Proteomes" id="UP000677265">
    <property type="component" value="Unassembled WGS sequence"/>
</dbReference>
<evidence type="ECO:0000259" key="2">
    <source>
        <dbReference type="Pfam" id="PF13111"/>
    </source>
</evidence>
<dbReference type="EMBL" id="JAGYPE020000009">
    <property type="protein sequence ID" value="MCH6265335.1"/>
    <property type="molecule type" value="Genomic_DNA"/>
</dbReference>
<feature type="domain" description="pPIWI-RE module N-terminal" evidence="2">
    <location>
        <begin position="10"/>
        <end position="354"/>
    </location>
</feature>
<dbReference type="AlphaFoldDB" id="A0A942YCW7"/>
<dbReference type="RefSeq" id="WP_213145780.1">
    <property type="nucleotide sequence ID" value="NZ_JAGYPE020000009.1"/>
</dbReference>
<organism evidence="4">
    <name type="scientific">Neobacillus citreus</name>
    <dbReference type="NCBI Taxonomy" id="2833578"/>
    <lineage>
        <taxon>Bacteria</taxon>
        <taxon>Bacillati</taxon>
        <taxon>Bacillota</taxon>
        <taxon>Bacilli</taxon>
        <taxon>Bacillales</taxon>
        <taxon>Bacillaceae</taxon>
        <taxon>Neobacillus</taxon>
    </lineage>
</organism>
<dbReference type="InterPro" id="IPR040496">
    <property type="entry name" value="MID_pPIWI_RE"/>
</dbReference>
<dbReference type="Pfam" id="PF13111">
    <property type="entry name" value="pPIWI_RE_X"/>
    <property type="match status" value="1"/>
</dbReference>
<protein>
    <submittedName>
        <fullName evidence="4">DUF3962 domain-containing protein</fullName>
    </submittedName>
</protein>
<comment type="caution">
    <text evidence="4">The sequence shown here is derived from an EMBL/GenBank/DDBJ whole genome shotgun (WGS) entry which is preliminary data.</text>
</comment>
<evidence type="ECO:0000313" key="6">
    <source>
        <dbReference type="Proteomes" id="UP000677265"/>
    </source>
</evidence>
<name>A0A942YCW7_9BACI</name>
<accession>A0A942YCW7</accession>